<evidence type="ECO:0000256" key="5">
    <source>
        <dbReference type="SAM" id="MobiDB-lite"/>
    </source>
</evidence>
<feature type="compositionally biased region" description="Polar residues" evidence="5">
    <location>
        <begin position="282"/>
        <end position="296"/>
    </location>
</feature>
<keyword evidence="4" id="KW-0694">RNA-binding</keyword>
<dbReference type="PROSITE" id="PS50889">
    <property type="entry name" value="S4"/>
    <property type="match status" value="1"/>
</dbReference>
<dbReference type="InterPro" id="IPR050188">
    <property type="entry name" value="RluA_PseudoU_synthase"/>
</dbReference>
<dbReference type="CDD" id="cd00165">
    <property type="entry name" value="S4"/>
    <property type="match status" value="1"/>
</dbReference>
<dbReference type="NCBIfam" id="TIGR00005">
    <property type="entry name" value="rluA_subfam"/>
    <property type="match status" value="1"/>
</dbReference>
<feature type="region of interest" description="Disordered" evidence="5">
    <location>
        <begin position="256"/>
        <end position="303"/>
    </location>
</feature>
<accession>A0A0H1BQT2</accession>
<dbReference type="GO" id="GO:0000455">
    <property type="term" value="P:enzyme-directed rRNA pseudouridine synthesis"/>
    <property type="evidence" value="ECO:0007669"/>
    <property type="project" value="TreeGrafter"/>
</dbReference>
<feature type="compositionally biased region" description="Basic and acidic residues" evidence="5">
    <location>
        <begin position="526"/>
        <end position="535"/>
    </location>
</feature>
<dbReference type="InterPro" id="IPR006225">
    <property type="entry name" value="PsdUridine_synth_RluC/D"/>
</dbReference>
<evidence type="ECO:0000256" key="2">
    <source>
        <dbReference type="ARBA" id="ARBA00023235"/>
    </source>
</evidence>
<evidence type="ECO:0000259" key="6">
    <source>
        <dbReference type="Pfam" id="PF00849"/>
    </source>
</evidence>
<dbReference type="Gene3D" id="3.30.2350.10">
    <property type="entry name" value="Pseudouridine synthase"/>
    <property type="match status" value="1"/>
</dbReference>
<dbReference type="PROSITE" id="PS01129">
    <property type="entry name" value="PSI_RLU"/>
    <property type="match status" value="1"/>
</dbReference>
<dbReference type="Pfam" id="PF00849">
    <property type="entry name" value="PseudoU_synth_2"/>
    <property type="match status" value="1"/>
</dbReference>
<proteinExistence type="inferred from homology"/>
<dbReference type="GO" id="GO:0003723">
    <property type="term" value="F:RNA binding"/>
    <property type="evidence" value="ECO:0007669"/>
    <property type="project" value="UniProtKB-KW"/>
</dbReference>
<comment type="similarity">
    <text evidence="1">Belongs to the pseudouridine synthase RluA family.</text>
</comment>
<dbReference type="Gene3D" id="3.10.290.10">
    <property type="entry name" value="RNA-binding S4 domain"/>
    <property type="match status" value="1"/>
</dbReference>
<evidence type="ECO:0000313" key="8">
    <source>
        <dbReference type="Proteomes" id="UP000053573"/>
    </source>
</evidence>
<dbReference type="InterPro" id="IPR020103">
    <property type="entry name" value="PsdUridine_synth_cat_dom_sf"/>
</dbReference>
<feature type="active site" evidence="3">
    <location>
        <position position="177"/>
    </location>
</feature>
<organism evidence="7 8">
    <name type="scientific">Blastomyces silverae</name>
    <dbReference type="NCBI Taxonomy" id="2060906"/>
    <lineage>
        <taxon>Eukaryota</taxon>
        <taxon>Fungi</taxon>
        <taxon>Dikarya</taxon>
        <taxon>Ascomycota</taxon>
        <taxon>Pezizomycotina</taxon>
        <taxon>Eurotiomycetes</taxon>
        <taxon>Eurotiomycetidae</taxon>
        <taxon>Onygenales</taxon>
        <taxon>Ajellomycetaceae</taxon>
        <taxon>Blastomyces</taxon>
    </lineage>
</organism>
<protein>
    <submittedName>
        <fullName evidence="7">Pseudouridylate synthase</fullName>
    </submittedName>
</protein>
<dbReference type="SUPFAM" id="SSF55174">
    <property type="entry name" value="Alpha-L RNA-binding motif"/>
    <property type="match status" value="1"/>
</dbReference>
<keyword evidence="2" id="KW-0413">Isomerase</keyword>
<evidence type="ECO:0000256" key="1">
    <source>
        <dbReference type="ARBA" id="ARBA00010876"/>
    </source>
</evidence>
<gene>
    <name evidence="7" type="ORF">EMPG_11676</name>
</gene>
<sequence>MALTTVDHPSPVEKKEVFEPPPEVVVTPCDPLPRPYYIEGGLRRVAPYHYTYNTFCKERWRGRGLLDVFGAEFRDRPREYYQKAIEDGAVCINGKAVSIDTKIQNGDVISHTLHRHEPPVTSQPIGIIHEDNDMIVIDKPAGVPVHPAGRYNYNSILEIMKAERGNGWVPYPCNRLDRLTSGVMFIGKHPKGAEQIGEKLRSRTVRKEYVARVKGKFPDGVVLCDQPMLKISPILGLNRARASGKEARTKFRRIAYYPPHKPAEKSSGSPTGPATPPATLPDQMNISDSPTDTPTGAATPVPMSSDEEGYSIVHCLPLTGRTHQLRVHLQYLGHPITNDPIYSNRRVFGHSLGKADATGENDDQIIYRLSKMGKTEPADSLSYQTFQTPPPESVSKNDPAVVDDLLAKEHEVMVNDYLKRKGEKMNGKQCETCGTELYTDPGVHELGIFLHAVAYADVTGAWKYKSKMPGWALPPDGMEGPTTVPDWVDDAEEEVVGKGQHGDSALVEGLGAVNVAELIDKNMKEQQMKENRGDIDIAPAGAETSDAVS</sequence>
<dbReference type="InterPro" id="IPR006145">
    <property type="entry name" value="PsdUridine_synth_RsuA/RluA"/>
</dbReference>
<dbReference type="PANTHER" id="PTHR21600">
    <property type="entry name" value="MITOCHONDRIAL RNA PSEUDOURIDINE SYNTHASE"/>
    <property type="match status" value="1"/>
</dbReference>
<evidence type="ECO:0000256" key="3">
    <source>
        <dbReference type="PIRSR" id="PIRSR606225-1"/>
    </source>
</evidence>
<dbReference type="Proteomes" id="UP000053573">
    <property type="component" value="Unassembled WGS sequence"/>
</dbReference>
<evidence type="ECO:0000256" key="4">
    <source>
        <dbReference type="PROSITE-ProRule" id="PRU00182"/>
    </source>
</evidence>
<dbReference type="SUPFAM" id="SSF55120">
    <property type="entry name" value="Pseudouridine synthase"/>
    <property type="match status" value="1"/>
</dbReference>
<feature type="region of interest" description="Disordered" evidence="5">
    <location>
        <begin position="526"/>
        <end position="549"/>
    </location>
</feature>
<name>A0A0H1BQT2_9EURO</name>
<dbReference type="STRING" id="2060906.A0A0H1BQT2"/>
<dbReference type="InterPro" id="IPR036986">
    <property type="entry name" value="S4_RNA-bd_sf"/>
</dbReference>
<reference evidence="8" key="1">
    <citation type="journal article" date="2015" name="PLoS Genet.">
        <title>The dynamic genome and transcriptome of the human fungal pathogen Blastomyces and close relative Emmonsia.</title>
        <authorList>
            <person name="Munoz J.F."/>
            <person name="Gauthier G.M."/>
            <person name="Desjardins C.A."/>
            <person name="Gallo J.E."/>
            <person name="Holder J."/>
            <person name="Sullivan T.D."/>
            <person name="Marty A.J."/>
            <person name="Carmen J.C."/>
            <person name="Chen Z."/>
            <person name="Ding L."/>
            <person name="Gujja S."/>
            <person name="Magrini V."/>
            <person name="Misas E."/>
            <person name="Mitreva M."/>
            <person name="Priest M."/>
            <person name="Saif S."/>
            <person name="Whiston E.A."/>
            <person name="Young S."/>
            <person name="Zeng Q."/>
            <person name="Goldman W.E."/>
            <person name="Mardis E.R."/>
            <person name="Taylor J.W."/>
            <person name="McEwen J.G."/>
            <person name="Clay O.K."/>
            <person name="Klein B.S."/>
            <person name="Cuomo C.A."/>
        </authorList>
    </citation>
    <scope>NUCLEOTIDE SEQUENCE [LARGE SCALE GENOMIC DNA]</scope>
    <source>
        <strain evidence="8">UAMH 139</strain>
    </source>
</reference>
<dbReference type="PANTHER" id="PTHR21600:SF40">
    <property type="entry name" value="PSEUDOURIDYLATE SYNTHASE RPUSD2"/>
    <property type="match status" value="1"/>
</dbReference>
<dbReference type="OrthoDB" id="424794at2759"/>
<comment type="caution">
    <text evidence="7">The sequence shown here is derived from an EMBL/GenBank/DDBJ whole genome shotgun (WGS) entry which is preliminary data.</text>
</comment>
<keyword evidence="8" id="KW-1185">Reference proteome</keyword>
<evidence type="ECO:0000313" key="7">
    <source>
        <dbReference type="EMBL" id="KLJ13387.1"/>
    </source>
</evidence>
<dbReference type="CDD" id="cd02557">
    <property type="entry name" value="PseudoU_synth_ScRIB2"/>
    <property type="match status" value="1"/>
</dbReference>
<dbReference type="InterPro" id="IPR006224">
    <property type="entry name" value="PsdUridine_synth_RluA-like_CS"/>
</dbReference>
<dbReference type="AlphaFoldDB" id="A0A0H1BQT2"/>
<dbReference type="GO" id="GO:0009982">
    <property type="term" value="F:pseudouridine synthase activity"/>
    <property type="evidence" value="ECO:0007669"/>
    <property type="project" value="InterPro"/>
</dbReference>
<feature type="domain" description="Pseudouridine synthase RsuA/RluA-like" evidence="6">
    <location>
        <begin position="133"/>
        <end position="330"/>
    </location>
</feature>
<dbReference type="EMBL" id="LDEV01000368">
    <property type="protein sequence ID" value="KLJ13387.1"/>
    <property type="molecule type" value="Genomic_DNA"/>
</dbReference>